<accession>A0A644VVE0</accession>
<sequence>MLQFAEFQNLVDQAQQPFGITVHHGVQLLLLRISLRFHHLLKRPDNQGERGAELVTDIRKEAHLGLGKLLLLAHFEPFDAEFVFLLHTQGEEPQ</sequence>
<reference evidence="1" key="1">
    <citation type="submission" date="2019-08" db="EMBL/GenBank/DDBJ databases">
        <authorList>
            <person name="Kucharzyk K."/>
            <person name="Murdoch R.W."/>
            <person name="Higgins S."/>
            <person name="Loffler F."/>
        </authorList>
    </citation>
    <scope>NUCLEOTIDE SEQUENCE</scope>
</reference>
<evidence type="ECO:0000313" key="1">
    <source>
        <dbReference type="EMBL" id="MPL94323.1"/>
    </source>
</evidence>
<protein>
    <submittedName>
        <fullName evidence="1">Uncharacterized protein</fullName>
    </submittedName>
</protein>
<organism evidence="1">
    <name type="scientific">bioreactor metagenome</name>
    <dbReference type="NCBI Taxonomy" id="1076179"/>
    <lineage>
        <taxon>unclassified sequences</taxon>
        <taxon>metagenomes</taxon>
        <taxon>ecological metagenomes</taxon>
    </lineage>
</organism>
<gene>
    <name evidence="1" type="ORF">SDC9_40476</name>
</gene>
<name>A0A644VVE0_9ZZZZ</name>
<proteinExistence type="predicted"/>
<dbReference type="AlphaFoldDB" id="A0A644VVE0"/>
<comment type="caution">
    <text evidence="1">The sequence shown here is derived from an EMBL/GenBank/DDBJ whole genome shotgun (WGS) entry which is preliminary data.</text>
</comment>
<dbReference type="EMBL" id="VSSQ01000423">
    <property type="protein sequence ID" value="MPL94323.1"/>
    <property type="molecule type" value="Genomic_DNA"/>
</dbReference>